<gene>
    <name evidence="6" type="ORF">WN71_023530</name>
</gene>
<evidence type="ECO:0000256" key="4">
    <source>
        <dbReference type="ARBA" id="ARBA00023180"/>
    </source>
</evidence>
<keyword evidence="4" id="KW-0325">Glycoprotein</keyword>
<evidence type="ECO:0000313" key="6">
    <source>
        <dbReference type="EMBL" id="OIJ65517.1"/>
    </source>
</evidence>
<dbReference type="STRING" id="1428628.WN71_023530"/>
<dbReference type="InterPro" id="IPR028994">
    <property type="entry name" value="Integrin_alpha_N"/>
</dbReference>
<comment type="caution">
    <text evidence="6">The sequence shown here is derived from an EMBL/GenBank/DDBJ whole genome shotgun (WGS) entry which is preliminary data.</text>
</comment>
<dbReference type="PANTHER" id="PTHR23221:SF7">
    <property type="entry name" value="PHOSPHATIDYLINOSITOL-GLYCAN-SPECIFIC PHOSPHOLIPASE D"/>
    <property type="match status" value="1"/>
</dbReference>
<protein>
    <recommendedName>
        <fullName evidence="8">Integrin-like protein</fullName>
    </recommendedName>
</protein>
<dbReference type="Pfam" id="PF01839">
    <property type="entry name" value="FG-GAP"/>
    <property type="match status" value="5"/>
</dbReference>
<dbReference type="Gene3D" id="2.130.10.130">
    <property type="entry name" value="Integrin alpha, N-terminal"/>
    <property type="match status" value="4"/>
</dbReference>
<organism evidence="6 7">
    <name type="scientific">Streptomyces mangrovisoli</name>
    <dbReference type="NCBI Taxonomy" id="1428628"/>
    <lineage>
        <taxon>Bacteria</taxon>
        <taxon>Bacillati</taxon>
        <taxon>Actinomycetota</taxon>
        <taxon>Actinomycetes</taxon>
        <taxon>Kitasatosporales</taxon>
        <taxon>Streptomycetaceae</taxon>
        <taxon>Streptomyces</taxon>
    </lineage>
</organism>
<name>A0A1J4NWB0_9ACTN</name>
<dbReference type="InterPro" id="IPR013519">
    <property type="entry name" value="Int_alpha_beta-p"/>
</dbReference>
<keyword evidence="5" id="KW-0812">Transmembrane</keyword>
<dbReference type="InterPro" id="IPR013517">
    <property type="entry name" value="FG-GAP"/>
</dbReference>
<sequence length="495" mass="50607">MRLRSARAPQGGIVGIRRPAISTAVAAALIGTFSVPIIAGAASAENGTATVREDFNGDGYEDVAIAAPLAKVAGHTKAGYVAISYGSADGLKPARTTVISQDTPGVPGPAADDAAFGYLMTAGDLDGDGLTDLALVAHGYRSEDNTSGSVIILWGRKSGISGQDAVRVPAPSGATVGDDLTAGDFDGDGHLDLFMSRNEEYDDHDVLYGPFDRDGSPAREQTLTVYSTDNFINTTAAGDFNGDGIEDLATFYVYEDHAEGGKLWLGTPQGLSTVPQRLPSAASTAVGDFDQDGYADLATRLYLDNDTETEDSGTVRIYYGSPAGPSQTRTQTITQNTAGVPGVDEVGDAFGRRMSTGDVNGDGYPDLAVGVPGEAIGTRDEAGSVVLLKGGKNGLTGTGAQAFHQDTAGVPGVVEAGDRFGWAVRLLDMTGDGKADLVAGAPGEDLGLVVDGGAAWLLPGTAGGLTATGSVTLNPMDLGAPATQAEFGYDLDKDN</sequence>
<dbReference type="EMBL" id="LAVA02000057">
    <property type="protein sequence ID" value="OIJ65517.1"/>
    <property type="molecule type" value="Genomic_DNA"/>
</dbReference>
<evidence type="ECO:0000256" key="2">
    <source>
        <dbReference type="ARBA" id="ARBA00022737"/>
    </source>
</evidence>
<dbReference type="Proteomes" id="UP000034196">
    <property type="component" value="Unassembled WGS sequence"/>
</dbReference>
<feature type="transmembrane region" description="Helical" evidence="5">
    <location>
        <begin position="21"/>
        <end position="42"/>
    </location>
</feature>
<dbReference type="OrthoDB" id="344301at2"/>
<dbReference type="PROSITE" id="PS51470">
    <property type="entry name" value="FG_GAP"/>
    <property type="match status" value="3"/>
</dbReference>
<evidence type="ECO:0000256" key="3">
    <source>
        <dbReference type="ARBA" id="ARBA00022801"/>
    </source>
</evidence>
<dbReference type="SMART" id="SM00191">
    <property type="entry name" value="Int_alpha"/>
    <property type="match status" value="5"/>
</dbReference>
<keyword evidence="2" id="KW-0677">Repeat</keyword>
<keyword evidence="5" id="KW-1133">Transmembrane helix</keyword>
<keyword evidence="7" id="KW-1185">Reference proteome</keyword>
<keyword evidence="1" id="KW-0732">Signal</keyword>
<dbReference type="AlphaFoldDB" id="A0A1J4NWB0"/>
<dbReference type="SUPFAM" id="SSF69318">
    <property type="entry name" value="Integrin alpha N-terminal domain"/>
    <property type="match status" value="1"/>
</dbReference>
<keyword evidence="3" id="KW-0378">Hydrolase</keyword>
<reference evidence="6" key="1">
    <citation type="submission" date="2016-10" db="EMBL/GenBank/DDBJ databases">
        <title>Genome sequence of Streptomyces mangrovisoli MUSC 149.</title>
        <authorList>
            <person name="Lee L.-H."/>
            <person name="Ser H.-L."/>
        </authorList>
    </citation>
    <scope>NUCLEOTIDE SEQUENCE [LARGE SCALE GENOMIC DNA]</scope>
    <source>
        <strain evidence="6">MUSC 149</strain>
    </source>
</reference>
<evidence type="ECO:0000256" key="1">
    <source>
        <dbReference type="ARBA" id="ARBA00022729"/>
    </source>
</evidence>
<accession>A0A1J4NWB0</accession>
<proteinExistence type="predicted"/>
<dbReference type="PANTHER" id="PTHR23221">
    <property type="entry name" value="GLYCOSYLPHOSPHATIDYLINOSITOL PHOSPHOLIPASE D"/>
    <property type="match status" value="1"/>
</dbReference>
<dbReference type="Pfam" id="PF13517">
    <property type="entry name" value="FG-GAP_3"/>
    <property type="match status" value="1"/>
</dbReference>
<dbReference type="GO" id="GO:0016787">
    <property type="term" value="F:hydrolase activity"/>
    <property type="evidence" value="ECO:0007669"/>
    <property type="project" value="UniProtKB-KW"/>
</dbReference>
<keyword evidence="5" id="KW-0472">Membrane</keyword>
<evidence type="ECO:0000256" key="5">
    <source>
        <dbReference type="SAM" id="Phobius"/>
    </source>
</evidence>
<evidence type="ECO:0008006" key="8">
    <source>
        <dbReference type="Google" id="ProtNLM"/>
    </source>
</evidence>
<evidence type="ECO:0000313" key="7">
    <source>
        <dbReference type="Proteomes" id="UP000034196"/>
    </source>
</evidence>